<dbReference type="EMBL" id="UZAU01000492">
    <property type="status" value="NOT_ANNOTATED_CDS"/>
    <property type="molecule type" value="Genomic_DNA"/>
</dbReference>
<name>A0A803PJW6_CANSA</name>
<accession>A0A803PJW6</accession>
<dbReference type="PANTHER" id="PTHR11439">
    <property type="entry name" value="GAG-POL-RELATED RETROTRANSPOSON"/>
    <property type="match status" value="1"/>
</dbReference>
<evidence type="ECO:0000313" key="1">
    <source>
        <dbReference type="EnsemblPlants" id="cds.evm.model.05.1080"/>
    </source>
</evidence>
<reference evidence="1" key="2">
    <citation type="submission" date="2021-03" db="UniProtKB">
        <authorList>
            <consortium name="EnsemblPlants"/>
        </authorList>
    </citation>
    <scope>IDENTIFICATION</scope>
</reference>
<organism evidence="1 2">
    <name type="scientific">Cannabis sativa</name>
    <name type="common">Hemp</name>
    <name type="synonym">Marijuana</name>
    <dbReference type="NCBI Taxonomy" id="3483"/>
    <lineage>
        <taxon>Eukaryota</taxon>
        <taxon>Viridiplantae</taxon>
        <taxon>Streptophyta</taxon>
        <taxon>Embryophyta</taxon>
        <taxon>Tracheophyta</taxon>
        <taxon>Spermatophyta</taxon>
        <taxon>Magnoliopsida</taxon>
        <taxon>eudicotyledons</taxon>
        <taxon>Gunneridae</taxon>
        <taxon>Pentapetalae</taxon>
        <taxon>rosids</taxon>
        <taxon>fabids</taxon>
        <taxon>Rosales</taxon>
        <taxon>Cannabaceae</taxon>
        <taxon>Cannabis</taxon>
    </lineage>
</organism>
<evidence type="ECO:0000313" key="2">
    <source>
        <dbReference type="Proteomes" id="UP000596661"/>
    </source>
</evidence>
<dbReference type="Proteomes" id="UP000596661">
    <property type="component" value="Chromosome 5"/>
</dbReference>
<dbReference type="OMA" id="ANCMSEL"/>
<proteinExistence type="predicted"/>
<dbReference type="PANTHER" id="PTHR11439:SF455">
    <property type="entry name" value="RLK (RECEPTOR-LIKE PROTEIN KINASE) 8, PUTATIVE-RELATED"/>
    <property type="match status" value="1"/>
</dbReference>
<dbReference type="CDD" id="cd09272">
    <property type="entry name" value="RNase_HI_RT_Ty1"/>
    <property type="match status" value="1"/>
</dbReference>
<dbReference type="EnsemblPlants" id="evm.model.05.1080">
    <property type="protein sequence ID" value="cds.evm.model.05.1080"/>
    <property type="gene ID" value="evm.TU.05.1080"/>
</dbReference>
<reference evidence="1" key="1">
    <citation type="submission" date="2018-11" db="EMBL/GenBank/DDBJ databases">
        <authorList>
            <person name="Grassa J C."/>
        </authorList>
    </citation>
    <scope>NUCLEOTIDE SEQUENCE [LARGE SCALE GENOMIC DNA]</scope>
</reference>
<protein>
    <submittedName>
        <fullName evidence="1">Uncharacterized protein</fullName>
    </submittedName>
</protein>
<dbReference type="AlphaFoldDB" id="A0A803PJW6"/>
<keyword evidence="2" id="KW-1185">Reference proteome</keyword>
<sequence length="278" mass="31032">MGAVHYFLGVEIHQSESGMSLSQSKYITHLLVKVHLEGAKVCSSPTSSSHKLSLKEGTPFEDRTLYRSTVGALQYLTLTRPDVAFIINKLSQFIHAPTNTHWEASRLSIEAYSDADWASCPDDRRSTGGYANFLGPNLISRSAKKQQVVARSSTESEFRALANTAAELKWLKSLFTELQVVLADIPIIWVENQGDAALAANPVFHARCKHIEIDQHFVCDQILNNEVSVRYVSSVDQIADILTKSLPKDRFHYLKNKLKVTSSPFRLRGDDNQLTDVG</sequence>
<dbReference type="Gramene" id="evm.model.05.1080">
    <property type="protein sequence ID" value="cds.evm.model.05.1080"/>
    <property type="gene ID" value="evm.TU.05.1080"/>
</dbReference>